<dbReference type="Pfam" id="PF01592">
    <property type="entry name" value="NifU_N"/>
    <property type="match status" value="1"/>
</dbReference>
<comment type="similarity">
    <text evidence="1">Belongs to the NifU family.</text>
</comment>
<evidence type="ECO:0000259" key="2">
    <source>
        <dbReference type="Pfam" id="PF01592"/>
    </source>
</evidence>
<protein>
    <submittedName>
        <fullName evidence="3">SUF system FeS assembly protein, NifU family</fullName>
    </submittedName>
</protein>
<evidence type="ECO:0000313" key="4">
    <source>
        <dbReference type="Proteomes" id="UP000004335"/>
    </source>
</evidence>
<feature type="domain" description="NIF system FeS cluster assembly NifU N-terminal" evidence="2">
    <location>
        <begin position="21"/>
        <end position="141"/>
    </location>
</feature>
<dbReference type="PANTHER" id="PTHR10093">
    <property type="entry name" value="IRON-SULFUR CLUSTER ASSEMBLY ENZYME NIFU HOMOLOG"/>
    <property type="match status" value="1"/>
</dbReference>
<dbReference type="Gene3D" id="3.90.1010.10">
    <property type="match status" value="1"/>
</dbReference>
<dbReference type="CDD" id="cd06664">
    <property type="entry name" value="IscU_like"/>
    <property type="match status" value="1"/>
</dbReference>
<dbReference type="AlphaFoldDB" id="A0A828RJH0"/>
<gene>
    <name evidence="3" type="primary">nifU</name>
    <name evidence="3" type="ORF">HMPREF0536_10772</name>
</gene>
<dbReference type="SUPFAM" id="SSF82649">
    <property type="entry name" value="SufE/NifU"/>
    <property type="match status" value="1"/>
</dbReference>
<dbReference type="GO" id="GO:0051536">
    <property type="term" value="F:iron-sulfur cluster binding"/>
    <property type="evidence" value="ECO:0007669"/>
    <property type="project" value="InterPro"/>
</dbReference>
<evidence type="ECO:0000313" key="3">
    <source>
        <dbReference type="EMBL" id="EGC15123.1"/>
    </source>
</evidence>
<dbReference type="GO" id="GO:0005506">
    <property type="term" value="F:iron ion binding"/>
    <property type="evidence" value="ECO:0007669"/>
    <property type="project" value="InterPro"/>
</dbReference>
<sequence length="164" mass="18052">MQSKKQRSSLTLGLSKLNGLYREVILDYADHPHNKGELATTTNAMTLHNPTCGDTINLQVEVEDNKIKNIAYTGDGCTISQASASMMTDAVKGKTTEEALAMAKTFSDMAIGKEHSEADLDQLGDARILTSIMEFPARIKCATLSWWALQRALLKDSEEEENNE</sequence>
<organism evidence="3 4">
    <name type="scientific">Limosilactobacillus reuteri MM4-1A</name>
    <dbReference type="NCBI Taxonomy" id="548485"/>
    <lineage>
        <taxon>Bacteria</taxon>
        <taxon>Bacillati</taxon>
        <taxon>Bacillota</taxon>
        <taxon>Bacilli</taxon>
        <taxon>Lactobacillales</taxon>
        <taxon>Lactobacillaceae</taxon>
        <taxon>Limosilactobacillus</taxon>
    </lineage>
</organism>
<evidence type="ECO:0000256" key="1">
    <source>
        <dbReference type="ARBA" id="ARBA00006420"/>
    </source>
</evidence>
<dbReference type="Proteomes" id="UP000004335">
    <property type="component" value="Unassembled WGS sequence"/>
</dbReference>
<comment type="caution">
    <text evidence="3">The sequence shown here is derived from an EMBL/GenBank/DDBJ whole genome shotgun (WGS) entry which is preliminary data.</text>
</comment>
<dbReference type="GO" id="GO:0016226">
    <property type="term" value="P:iron-sulfur cluster assembly"/>
    <property type="evidence" value="ECO:0007669"/>
    <property type="project" value="InterPro"/>
</dbReference>
<dbReference type="EMBL" id="ACGX02000006">
    <property type="protein sequence ID" value="EGC15123.1"/>
    <property type="molecule type" value="Genomic_DNA"/>
</dbReference>
<name>A0A828RJH0_LIMRT</name>
<dbReference type="FunFam" id="3.90.1010.10:FF:000002">
    <property type="entry name" value="Iron-sulfur cluster assembly scaffold protein NifU"/>
    <property type="match status" value="1"/>
</dbReference>
<accession>A0A828RJH0</accession>
<dbReference type="NCBIfam" id="TIGR01994">
    <property type="entry name" value="SUF_scaf_2"/>
    <property type="match status" value="1"/>
</dbReference>
<reference evidence="3 4" key="1">
    <citation type="submission" date="2011-01" db="EMBL/GenBank/DDBJ databases">
        <authorList>
            <person name="Muzny D."/>
            <person name="Qin X."/>
            <person name="Buhay C."/>
            <person name="Dugan-Rocha S."/>
            <person name="Ding Y."/>
            <person name="Chen G."/>
            <person name="Hawes A."/>
            <person name="Holder M."/>
            <person name="Jhangiani S."/>
            <person name="Johnson A."/>
            <person name="Khan Z."/>
            <person name="Li Z."/>
            <person name="Liu W."/>
            <person name="Liu X."/>
            <person name="Perez L."/>
            <person name="Shen H."/>
            <person name="Wang Q."/>
            <person name="Watt J."/>
            <person name="Xi L."/>
            <person name="Xin Y."/>
            <person name="Zhou J."/>
            <person name="Deng J."/>
            <person name="Jiang H."/>
            <person name="Liu Y."/>
            <person name="Qu J."/>
            <person name="Song X.-Z."/>
            <person name="Zhang L."/>
            <person name="Villasana D."/>
            <person name="Johnson A."/>
            <person name="Liu J."/>
            <person name="Liyanage D."/>
            <person name="Lorensuhewa L."/>
            <person name="Robinson T."/>
            <person name="Song A."/>
            <person name="Song B.-B."/>
            <person name="Dinh H."/>
            <person name="Thornton R."/>
            <person name="Coyle M."/>
            <person name="Francisco L."/>
            <person name="Jackson L."/>
            <person name="Javaid M."/>
            <person name="Korchina V."/>
            <person name="Kovar C."/>
            <person name="Mata R."/>
            <person name="Mathew T."/>
            <person name="Ngo R."/>
            <person name="Nguyen L."/>
            <person name="Nguyen N."/>
            <person name="Okwuonu G."/>
            <person name="Ongeri F."/>
            <person name="Pham C."/>
            <person name="Simmons D."/>
            <person name="Wilczek-Boney K."/>
            <person name="Hale W."/>
            <person name="Jakkamsetti A."/>
            <person name="Pham P."/>
            <person name="Ruth R."/>
            <person name="San Lucas F."/>
            <person name="Warren J."/>
            <person name="Zhang J."/>
            <person name="Zhao Z."/>
            <person name="Zhou C."/>
            <person name="Zhu D."/>
            <person name="Lee S."/>
            <person name="Bess C."/>
            <person name="Blankenburg K."/>
            <person name="Forbes L."/>
            <person name="Fu Q."/>
            <person name="Gubbala S."/>
            <person name="Hirani K."/>
            <person name="Jayaseelan J.C."/>
            <person name="Lara F."/>
            <person name="Munidasa M."/>
            <person name="Palculict T."/>
            <person name="Patil S."/>
            <person name="Pu L.-L."/>
            <person name="Saada N."/>
            <person name="Tang L."/>
            <person name="Weissenberger G."/>
            <person name="Zhu Y."/>
            <person name="Hemphill L."/>
            <person name="Shang Y."/>
            <person name="Youmans B."/>
            <person name="Ayvaz T."/>
            <person name="Ross M."/>
            <person name="Santibanez J."/>
            <person name="Aqrawi P."/>
            <person name="Gross S."/>
            <person name="Joshi V."/>
            <person name="Fowler G."/>
            <person name="Nazareth L."/>
            <person name="Reid J."/>
            <person name="Worley K."/>
            <person name="Petrosino J."/>
            <person name="Highlander S."/>
            <person name="Gibbs R."/>
        </authorList>
    </citation>
    <scope>NUCLEOTIDE SEQUENCE [LARGE SCALE GENOMIC DNA]</scope>
    <source>
        <strain evidence="3 4">MM4-1A</strain>
    </source>
</reference>
<proteinExistence type="inferred from homology"/>
<dbReference type="InterPro" id="IPR002871">
    <property type="entry name" value="NIF_FeS_clus_asmbl_NifU_N"/>
</dbReference>